<dbReference type="Pfam" id="PF13923">
    <property type="entry name" value="zf-C3HC4_2"/>
    <property type="match status" value="1"/>
</dbReference>
<reference evidence="12 13" key="1">
    <citation type="submission" date="2020-07" db="EMBL/GenBank/DDBJ databases">
        <title>Comparative genomics of pyrophilous fungi reveals a link between fire events and developmental genes.</title>
        <authorList>
            <consortium name="DOE Joint Genome Institute"/>
            <person name="Steindorff A.S."/>
            <person name="Carver A."/>
            <person name="Calhoun S."/>
            <person name="Stillman K."/>
            <person name="Liu H."/>
            <person name="Lipzen A."/>
            <person name="Pangilinan J."/>
            <person name="Labutti K."/>
            <person name="Bruns T.D."/>
            <person name="Grigoriev I.V."/>
        </authorList>
    </citation>
    <scope>NUCLEOTIDE SEQUENCE [LARGE SCALE GENOMIC DNA]</scope>
    <source>
        <strain evidence="12 13">CBS 144469</strain>
    </source>
</reference>
<keyword evidence="13" id="KW-1185">Reference proteome</keyword>
<proteinExistence type="predicted"/>
<evidence type="ECO:0008006" key="14">
    <source>
        <dbReference type="Google" id="ProtNLM"/>
    </source>
</evidence>
<dbReference type="GO" id="GO:0005635">
    <property type="term" value="C:nuclear envelope"/>
    <property type="evidence" value="ECO:0007669"/>
    <property type="project" value="TreeGrafter"/>
</dbReference>
<feature type="domain" description="SUN" evidence="11">
    <location>
        <begin position="181"/>
        <end position="378"/>
    </location>
</feature>
<name>A0A8H6I5K0_9AGAR</name>
<dbReference type="Gene3D" id="2.60.120.260">
    <property type="entry name" value="Galactose-binding domain-like"/>
    <property type="match status" value="1"/>
</dbReference>
<dbReference type="GO" id="GO:0043495">
    <property type="term" value="F:protein-membrane adaptor activity"/>
    <property type="evidence" value="ECO:0007669"/>
    <property type="project" value="TreeGrafter"/>
</dbReference>
<dbReference type="Gene3D" id="3.30.40.10">
    <property type="entry name" value="Zinc/RING finger domain, C3HC4 (zinc finger)"/>
    <property type="match status" value="1"/>
</dbReference>
<comment type="subcellular location">
    <subcellularLocation>
        <location evidence="1">Membrane</location>
    </subcellularLocation>
</comment>
<evidence type="ECO:0000256" key="9">
    <source>
        <dbReference type="SAM" id="MobiDB-lite"/>
    </source>
</evidence>
<evidence type="ECO:0000256" key="7">
    <source>
        <dbReference type="ARBA" id="ARBA00023136"/>
    </source>
</evidence>
<evidence type="ECO:0000259" key="10">
    <source>
        <dbReference type="PROSITE" id="PS50089"/>
    </source>
</evidence>
<feature type="region of interest" description="Disordered" evidence="9">
    <location>
        <begin position="36"/>
        <end position="57"/>
    </location>
</feature>
<dbReference type="AlphaFoldDB" id="A0A8H6I5K0"/>
<dbReference type="PANTHER" id="PTHR12911">
    <property type="entry name" value="SAD1/UNC-84-LIKE PROTEIN-RELATED"/>
    <property type="match status" value="1"/>
</dbReference>
<dbReference type="InterPro" id="IPR001841">
    <property type="entry name" value="Znf_RING"/>
</dbReference>
<dbReference type="PANTHER" id="PTHR12911:SF8">
    <property type="entry name" value="KLAROID PROTEIN-RELATED"/>
    <property type="match status" value="1"/>
</dbReference>
<evidence type="ECO:0000256" key="1">
    <source>
        <dbReference type="ARBA" id="ARBA00004370"/>
    </source>
</evidence>
<dbReference type="OrthoDB" id="342281at2759"/>
<evidence type="ECO:0000313" key="13">
    <source>
        <dbReference type="Proteomes" id="UP000521943"/>
    </source>
</evidence>
<keyword evidence="7" id="KW-0472">Membrane</keyword>
<dbReference type="PROSITE" id="PS50089">
    <property type="entry name" value="ZF_RING_2"/>
    <property type="match status" value="1"/>
</dbReference>
<sequence>MTGRREPPVRLPLDAFIGDDSHIVLPYRPLREPNGLPSKNATWGPGSTYPRVERGNSSGTKKAIQEEWVSSQEGVSLVANMFLGVLSATTSSLKWGLLILKAWNIVLALSDLTNFACSTRVGQPAPNLLGSWVCQPLQPYKTWDTFKSLEMQVLVYGNQLKGAFTMIGQVHDLLGINIGAGRDLVLHGAEATIVLELTSDPGSLNPSSTLDYELESATNIFADPPILGECWRFPGRYGHVGIQLRHPANITAMSLVYPLREHLSKGMASEAPKSVRVWGLPLGTGMAGCLKAPSYVQHHQLSYFAHSRSLPQHLQPEDQLQLIAESRYDIRSSRLRQVFPVEFTACAPLYSTLVIEVLDNWDGTDTCVYHIGIHGESGVQSSCFVRYKGESALFSVLFQSPDSTIRTVTFKEGLTIPERPRRSAASHHRKRRAIKRCETEIVEDDYLIERQRDAMKKDEEMKVRDARMLQAAIKVVEEAGTCKICTFFMRKPYMLECGHTFCGECIQRSFEYSLLDNLLPLKDADHYNHEEKDCQSVPTSDTGLEELLECLDDHGRAPAEIFRYPCPSYFCDRKTRKVPAVNYTLRRALEELLLSLGDRYTPEVSETADSIVADSFGCLILTDKTWKKMGITIL</sequence>
<dbReference type="Proteomes" id="UP000521943">
    <property type="component" value="Unassembled WGS sequence"/>
</dbReference>
<dbReference type="InterPro" id="IPR013083">
    <property type="entry name" value="Znf_RING/FYVE/PHD"/>
</dbReference>
<keyword evidence="6" id="KW-1133">Transmembrane helix</keyword>
<dbReference type="InterPro" id="IPR045119">
    <property type="entry name" value="SUN1-5"/>
</dbReference>
<keyword evidence="5" id="KW-0862">Zinc</keyword>
<keyword evidence="2" id="KW-0812">Transmembrane</keyword>
<protein>
    <recommendedName>
        <fullName evidence="14">RING-type domain-containing protein</fullName>
    </recommendedName>
</protein>
<gene>
    <name evidence="12" type="ORF">DFP72DRAFT_1064519</name>
</gene>
<evidence type="ECO:0000256" key="3">
    <source>
        <dbReference type="ARBA" id="ARBA00022723"/>
    </source>
</evidence>
<dbReference type="InterPro" id="IPR017907">
    <property type="entry name" value="Znf_RING_CS"/>
</dbReference>
<evidence type="ECO:0000256" key="6">
    <source>
        <dbReference type="ARBA" id="ARBA00022989"/>
    </source>
</evidence>
<organism evidence="12 13">
    <name type="scientific">Ephemerocybe angulata</name>
    <dbReference type="NCBI Taxonomy" id="980116"/>
    <lineage>
        <taxon>Eukaryota</taxon>
        <taxon>Fungi</taxon>
        <taxon>Dikarya</taxon>
        <taxon>Basidiomycota</taxon>
        <taxon>Agaricomycotina</taxon>
        <taxon>Agaricomycetes</taxon>
        <taxon>Agaricomycetidae</taxon>
        <taxon>Agaricales</taxon>
        <taxon>Agaricineae</taxon>
        <taxon>Psathyrellaceae</taxon>
        <taxon>Ephemerocybe</taxon>
    </lineage>
</organism>
<keyword evidence="4 8" id="KW-0863">Zinc-finger</keyword>
<dbReference type="EMBL" id="JACGCI010000017">
    <property type="protein sequence ID" value="KAF6759024.1"/>
    <property type="molecule type" value="Genomic_DNA"/>
</dbReference>
<evidence type="ECO:0000256" key="2">
    <source>
        <dbReference type="ARBA" id="ARBA00022692"/>
    </source>
</evidence>
<evidence type="ECO:0000256" key="5">
    <source>
        <dbReference type="ARBA" id="ARBA00022833"/>
    </source>
</evidence>
<dbReference type="PROSITE" id="PS51469">
    <property type="entry name" value="SUN"/>
    <property type="match status" value="1"/>
</dbReference>
<accession>A0A8H6I5K0</accession>
<dbReference type="PROSITE" id="PS00518">
    <property type="entry name" value="ZF_RING_1"/>
    <property type="match status" value="1"/>
</dbReference>
<keyword evidence="3" id="KW-0479">Metal-binding</keyword>
<dbReference type="SUPFAM" id="SSF57850">
    <property type="entry name" value="RING/U-box"/>
    <property type="match status" value="1"/>
</dbReference>
<feature type="domain" description="RING-type" evidence="10">
    <location>
        <begin position="482"/>
        <end position="508"/>
    </location>
</feature>
<evidence type="ECO:0000256" key="4">
    <source>
        <dbReference type="ARBA" id="ARBA00022771"/>
    </source>
</evidence>
<evidence type="ECO:0000256" key="8">
    <source>
        <dbReference type="PROSITE-ProRule" id="PRU00175"/>
    </source>
</evidence>
<comment type="caution">
    <text evidence="12">The sequence shown here is derived from an EMBL/GenBank/DDBJ whole genome shotgun (WGS) entry which is preliminary data.</text>
</comment>
<dbReference type="GO" id="GO:0016020">
    <property type="term" value="C:membrane"/>
    <property type="evidence" value="ECO:0007669"/>
    <property type="project" value="UniProtKB-SubCell"/>
</dbReference>
<evidence type="ECO:0000259" key="11">
    <source>
        <dbReference type="PROSITE" id="PS51469"/>
    </source>
</evidence>
<dbReference type="GO" id="GO:0008270">
    <property type="term" value="F:zinc ion binding"/>
    <property type="evidence" value="ECO:0007669"/>
    <property type="project" value="UniProtKB-KW"/>
</dbReference>
<evidence type="ECO:0000313" key="12">
    <source>
        <dbReference type="EMBL" id="KAF6759024.1"/>
    </source>
</evidence>
<dbReference type="InterPro" id="IPR012919">
    <property type="entry name" value="SUN_dom"/>
</dbReference>